<dbReference type="AlphaFoldDB" id="A0AAW0B7G3"/>
<keyword evidence="4" id="KW-1185">Reference proteome</keyword>
<comment type="caution">
    <text evidence="3">The sequence shown here is derived from an EMBL/GenBank/DDBJ whole genome shotgun (WGS) entry which is preliminary data.</text>
</comment>
<keyword evidence="1" id="KW-1133">Transmembrane helix</keyword>
<dbReference type="InterPro" id="IPR041539">
    <property type="entry name" value="CxC5"/>
</dbReference>
<dbReference type="Proteomes" id="UP001362999">
    <property type="component" value="Unassembled WGS sequence"/>
</dbReference>
<evidence type="ECO:0000256" key="1">
    <source>
        <dbReference type="SAM" id="Phobius"/>
    </source>
</evidence>
<feature type="domain" description="CxC5 like cysteine cluster associated with KDZ" evidence="2">
    <location>
        <begin position="102"/>
        <end position="222"/>
    </location>
</feature>
<proteinExistence type="predicted"/>
<evidence type="ECO:0000313" key="3">
    <source>
        <dbReference type="EMBL" id="KAK7021478.1"/>
    </source>
</evidence>
<protein>
    <recommendedName>
        <fullName evidence="2">CxC5 like cysteine cluster associated with KDZ domain-containing protein</fullName>
    </recommendedName>
</protein>
<keyword evidence="1" id="KW-0472">Membrane</keyword>
<evidence type="ECO:0000313" key="4">
    <source>
        <dbReference type="Proteomes" id="UP001362999"/>
    </source>
</evidence>
<reference evidence="3 4" key="1">
    <citation type="journal article" date="2024" name="J Genomics">
        <title>Draft genome sequencing and assembly of Favolaschia claudopus CIRM-BRFM 2984 isolated from oak limbs.</title>
        <authorList>
            <person name="Navarro D."/>
            <person name="Drula E."/>
            <person name="Chaduli D."/>
            <person name="Cazenave R."/>
            <person name="Ahrendt S."/>
            <person name="Wang J."/>
            <person name="Lipzen A."/>
            <person name="Daum C."/>
            <person name="Barry K."/>
            <person name="Grigoriev I.V."/>
            <person name="Favel A."/>
            <person name="Rosso M.N."/>
            <person name="Martin F."/>
        </authorList>
    </citation>
    <scope>NUCLEOTIDE SEQUENCE [LARGE SCALE GENOMIC DNA]</scope>
    <source>
        <strain evidence="3 4">CIRM-BRFM 2984</strain>
    </source>
</reference>
<dbReference type="EMBL" id="JAWWNJ010000038">
    <property type="protein sequence ID" value="KAK7021478.1"/>
    <property type="molecule type" value="Genomic_DNA"/>
</dbReference>
<organism evidence="3 4">
    <name type="scientific">Favolaschia claudopus</name>
    <dbReference type="NCBI Taxonomy" id="2862362"/>
    <lineage>
        <taxon>Eukaryota</taxon>
        <taxon>Fungi</taxon>
        <taxon>Dikarya</taxon>
        <taxon>Basidiomycota</taxon>
        <taxon>Agaricomycotina</taxon>
        <taxon>Agaricomycetes</taxon>
        <taxon>Agaricomycetidae</taxon>
        <taxon>Agaricales</taxon>
        <taxon>Marasmiineae</taxon>
        <taxon>Mycenaceae</taxon>
        <taxon>Favolaschia</taxon>
    </lineage>
</organism>
<dbReference type="Pfam" id="PF18718">
    <property type="entry name" value="CxC5"/>
    <property type="match status" value="1"/>
</dbReference>
<gene>
    <name evidence="3" type="ORF">R3P38DRAFT_3317752</name>
</gene>
<evidence type="ECO:0000259" key="2">
    <source>
        <dbReference type="Pfam" id="PF18718"/>
    </source>
</evidence>
<keyword evidence="1" id="KW-0812">Transmembrane</keyword>
<name>A0AAW0B7G3_9AGAR</name>
<sequence>MGLTVRDLIHILQIFFPPELSLHRALYLLGVILSVYPLFLLHINQRRQPGQRIRTAWLTSIEKLFKKALAEQDEDNPVWTTGVAPGIPENPVASQIALPIQRIMLVTSHLSCIFCPPADLNITPTLRRQEKSQIVWLLDENLRWVEADLLIAHCASCKADYYPDCVTFPDENNRRLQKLSASPRYLRVSKQGIWVHRQVAVLQESAVDNLHAGWSSFAALINGASPKSTRKLTVRQSQRLWTEHFARRLLVFHSQLESFTCRAHPNTRALASAIRSALGENGGVLGPAMSHGCKDCTHLKRFRSDLIAEGAVFGASHELTDTVNADEAPDLDPAADPAVAQLPLPQQQPAPAEGQPRGYIRMAVMDGKNIPHRMAASAKIHMPFANRCGILSCNREIQHPGSVTCDNAAHIAWYKQYKSRFRLSFPGVQRVIRRQQDHGVPGPSTGVRNELAPLGDTPGEQVVHTFDAGSTYCLQTVQWAFHDILNCIWANHPDSKPAFIAYDDACSLLRHIVTQDPHSPWLETTKFIVDAFHYIGHLVTDLLCRLWCNPQPLNGSQPDLVRQLNSWLNGFESQLRQMSDVNYDLVVHVLMMLYAEKTLRRIGEDKLELTEEFWAQALGVEGQE</sequence>
<accession>A0AAW0B7G3</accession>
<feature type="transmembrane region" description="Helical" evidence="1">
    <location>
        <begin position="25"/>
        <end position="44"/>
    </location>
</feature>